<protein>
    <submittedName>
        <fullName evidence="2">Vitellogenin</fullName>
    </submittedName>
</protein>
<proteinExistence type="predicted"/>
<keyword evidence="1" id="KW-0732">Signal</keyword>
<evidence type="ECO:0000313" key="3">
    <source>
        <dbReference type="Proteomes" id="UP000886998"/>
    </source>
</evidence>
<feature type="chain" id="PRO_5036473746" evidence="1">
    <location>
        <begin position="19"/>
        <end position="85"/>
    </location>
</feature>
<keyword evidence="3" id="KW-1185">Reference proteome</keyword>
<feature type="signal peptide" evidence="1">
    <location>
        <begin position="1"/>
        <end position="18"/>
    </location>
</feature>
<sequence length="85" mass="9238">MVLRFVVLLAWLGCLASAGPVPWDDSKCAQECNEGSKYQYSDGTSYIYSFESSNTLQAPGATDLSMKMTATVKLTAVSKCEMVLQ</sequence>
<comment type="caution">
    <text evidence="2">The sequence shown here is derived from an EMBL/GenBank/DDBJ whole genome shotgun (WGS) entry which is preliminary data.</text>
</comment>
<evidence type="ECO:0000313" key="2">
    <source>
        <dbReference type="EMBL" id="GFS28454.1"/>
    </source>
</evidence>
<organism evidence="2 3">
    <name type="scientific">Trichonephila inaurata madagascariensis</name>
    <dbReference type="NCBI Taxonomy" id="2747483"/>
    <lineage>
        <taxon>Eukaryota</taxon>
        <taxon>Metazoa</taxon>
        <taxon>Ecdysozoa</taxon>
        <taxon>Arthropoda</taxon>
        <taxon>Chelicerata</taxon>
        <taxon>Arachnida</taxon>
        <taxon>Araneae</taxon>
        <taxon>Araneomorphae</taxon>
        <taxon>Entelegynae</taxon>
        <taxon>Araneoidea</taxon>
        <taxon>Nephilidae</taxon>
        <taxon>Trichonephila</taxon>
        <taxon>Trichonephila inaurata</taxon>
    </lineage>
</organism>
<reference evidence="2" key="1">
    <citation type="submission" date="2020-08" db="EMBL/GenBank/DDBJ databases">
        <title>Multicomponent nature underlies the extraordinary mechanical properties of spider dragline silk.</title>
        <authorList>
            <person name="Kono N."/>
            <person name="Nakamura H."/>
            <person name="Mori M."/>
            <person name="Yoshida Y."/>
            <person name="Ohtoshi R."/>
            <person name="Malay A.D."/>
            <person name="Moran D.A.P."/>
            <person name="Tomita M."/>
            <person name="Numata K."/>
            <person name="Arakawa K."/>
        </authorList>
    </citation>
    <scope>NUCLEOTIDE SEQUENCE</scope>
</reference>
<dbReference type="Proteomes" id="UP000886998">
    <property type="component" value="Unassembled WGS sequence"/>
</dbReference>
<dbReference type="EMBL" id="BMAV01023896">
    <property type="protein sequence ID" value="GFS28454.1"/>
    <property type="molecule type" value="Genomic_DNA"/>
</dbReference>
<accession>A0A8X6K718</accession>
<dbReference type="AlphaFoldDB" id="A0A8X6K718"/>
<name>A0A8X6K718_9ARAC</name>
<gene>
    <name evidence="2" type="primary">VIT_0</name>
    <name evidence="2" type="ORF">TNIN_191231</name>
</gene>
<evidence type="ECO:0000256" key="1">
    <source>
        <dbReference type="SAM" id="SignalP"/>
    </source>
</evidence>
<feature type="non-terminal residue" evidence="2">
    <location>
        <position position="1"/>
    </location>
</feature>